<dbReference type="STRING" id="83767.SAMN05660652_01090"/>
<dbReference type="PANTHER" id="PTHR42928:SF5">
    <property type="entry name" value="BLR1237 PROTEIN"/>
    <property type="match status" value="1"/>
</dbReference>
<proteinExistence type="inferred from homology"/>
<dbReference type="Gene3D" id="3.40.190.10">
    <property type="entry name" value="Periplasmic binding protein-like II"/>
    <property type="match status" value="1"/>
</dbReference>
<dbReference type="InterPro" id="IPR042100">
    <property type="entry name" value="Bug_dom1"/>
</dbReference>
<dbReference type="InterPro" id="IPR005064">
    <property type="entry name" value="BUG"/>
</dbReference>
<evidence type="ECO:0000313" key="3">
    <source>
        <dbReference type="Proteomes" id="UP000198607"/>
    </source>
</evidence>
<evidence type="ECO:0000256" key="1">
    <source>
        <dbReference type="ARBA" id="ARBA00006987"/>
    </source>
</evidence>
<dbReference type="Pfam" id="PF03401">
    <property type="entry name" value="TctC"/>
    <property type="match status" value="1"/>
</dbReference>
<keyword evidence="3" id="KW-1185">Reference proteome</keyword>
<accession>A0A1G7Z8F6</accession>
<dbReference type="CDD" id="cd13578">
    <property type="entry name" value="PBP2_Bug27"/>
    <property type="match status" value="1"/>
</dbReference>
<dbReference type="EMBL" id="FNCY01000003">
    <property type="protein sequence ID" value="SDH04410.1"/>
    <property type="molecule type" value="Genomic_DNA"/>
</dbReference>
<dbReference type="RefSeq" id="WP_091934927.1">
    <property type="nucleotide sequence ID" value="NZ_FNCY01000003.1"/>
</dbReference>
<dbReference type="Gene3D" id="3.40.190.150">
    <property type="entry name" value="Bordetella uptake gene, domain 1"/>
    <property type="match status" value="1"/>
</dbReference>
<dbReference type="SUPFAM" id="SSF53850">
    <property type="entry name" value="Periplasmic binding protein-like II"/>
    <property type="match status" value="1"/>
</dbReference>
<sequence length="326" mass="34578">MRRCSQTLSILLLLFTSLYFSVALGATYPDRPIRLVVPFPPGGGVDIYARLVQPELAKQLGQPIVIENKAGAGGMIGTDQVAKAAPDGYTLAAGNIATFAMNAGVYKNMPYDPVKDLTPIIQTVMVPYVLVVNPSVPARSVKELIAYAKANPGKLMYGSSGNGSGQHMAAELFKSKTGTDMLHVPYKGVGAMVIDLMAGHVQLAIADLASLMPHVKSGKLRALAVCGAARSAEYPDLPTVIEAANLPGYETIGWQGIAAPAGLPKEVIKRLNEAFNKAQSELSVKEKLISTSLTPVGGAAEEFARYIQKETAKWAKVAKDINLTVE</sequence>
<dbReference type="PIRSF" id="PIRSF017082">
    <property type="entry name" value="YflP"/>
    <property type="match status" value="1"/>
</dbReference>
<name>A0A1G7Z8F6_9RHOO</name>
<dbReference type="AlphaFoldDB" id="A0A1G7Z8F6"/>
<dbReference type="OrthoDB" id="8678477at2"/>
<keyword evidence="2" id="KW-0675">Receptor</keyword>
<dbReference type="PANTHER" id="PTHR42928">
    <property type="entry name" value="TRICARBOXYLATE-BINDING PROTEIN"/>
    <property type="match status" value="1"/>
</dbReference>
<reference evidence="2 3" key="1">
    <citation type="submission" date="2016-10" db="EMBL/GenBank/DDBJ databases">
        <authorList>
            <person name="de Groot N.N."/>
        </authorList>
    </citation>
    <scope>NUCLEOTIDE SEQUENCE [LARGE SCALE GENOMIC DNA]</scope>
    <source>
        <strain evidence="2 3">DSM 5885</strain>
    </source>
</reference>
<evidence type="ECO:0000313" key="2">
    <source>
        <dbReference type="EMBL" id="SDH04410.1"/>
    </source>
</evidence>
<protein>
    <submittedName>
        <fullName evidence="2">Tripartite-type tricarboxylate transporter, receptor component TctC</fullName>
    </submittedName>
</protein>
<dbReference type="Proteomes" id="UP000198607">
    <property type="component" value="Unassembled WGS sequence"/>
</dbReference>
<gene>
    <name evidence="2" type="ORF">SAMN05660652_01090</name>
</gene>
<organism evidence="2 3">
    <name type="scientific">Propionivibrio dicarboxylicus</name>
    <dbReference type="NCBI Taxonomy" id="83767"/>
    <lineage>
        <taxon>Bacteria</taxon>
        <taxon>Pseudomonadati</taxon>
        <taxon>Pseudomonadota</taxon>
        <taxon>Betaproteobacteria</taxon>
        <taxon>Rhodocyclales</taxon>
        <taxon>Rhodocyclaceae</taxon>
        <taxon>Propionivibrio</taxon>
    </lineage>
</organism>
<comment type="similarity">
    <text evidence="1">Belongs to the UPF0065 (bug) family.</text>
</comment>